<name>A0A1H1Q5C7_9GAMM</name>
<reference evidence="2" key="1">
    <citation type="submission" date="2016-10" db="EMBL/GenBank/DDBJ databases">
        <authorList>
            <person name="Varghese N."/>
            <person name="Submissions S."/>
        </authorList>
    </citation>
    <scope>NUCLEOTIDE SEQUENCE [LARGE SCALE GENOMIC DNA]</scope>
    <source>
        <strain evidence="2">2SM5</strain>
    </source>
</reference>
<protein>
    <submittedName>
        <fullName evidence="1">Uncharacterized protein</fullName>
    </submittedName>
</protein>
<sequence length="77" mass="9154">MPALVGKTGHRIFLLTYWISHQRVNFDNIHPLCNSYRKAETYNKHFQAPKNKYVTRGWRTFGQVHLQNTPVRTANRK</sequence>
<dbReference type="AlphaFoldDB" id="A0A1H1Q5C7"/>
<keyword evidence="2" id="KW-1185">Reference proteome</keyword>
<dbReference type="Proteomes" id="UP000243426">
    <property type="component" value="Chromosome I"/>
</dbReference>
<accession>A0A1H1Q5C7</accession>
<evidence type="ECO:0000313" key="2">
    <source>
        <dbReference type="Proteomes" id="UP000243426"/>
    </source>
</evidence>
<dbReference type="EMBL" id="LT629748">
    <property type="protein sequence ID" value="SDS18625.1"/>
    <property type="molecule type" value="Genomic_DNA"/>
</dbReference>
<proteinExistence type="predicted"/>
<gene>
    <name evidence="1" type="ORF">SAMN05216198_1387</name>
</gene>
<evidence type="ECO:0000313" key="1">
    <source>
        <dbReference type="EMBL" id="SDS18625.1"/>
    </source>
</evidence>
<organism evidence="1 2">
    <name type="scientific">Halopseudomonas litoralis</name>
    <dbReference type="NCBI Taxonomy" id="797277"/>
    <lineage>
        <taxon>Bacteria</taxon>
        <taxon>Pseudomonadati</taxon>
        <taxon>Pseudomonadota</taxon>
        <taxon>Gammaproteobacteria</taxon>
        <taxon>Pseudomonadales</taxon>
        <taxon>Pseudomonadaceae</taxon>
        <taxon>Halopseudomonas</taxon>
    </lineage>
</organism>